<evidence type="ECO:0000313" key="3">
    <source>
        <dbReference type="EMBL" id="KAG5577323.1"/>
    </source>
</evidence>
<dbReference type="PANTHER" id="PTHR33116">
    <property type="entry name" value="REVERSE TRANSCRIPTASE ZINC-BINDING DOMAIN-CONTAINING PROTEIN-RELATED-RELATED"/>
    <property type="match status" value="1"/>
</dbReference>
<evidence type="ECO:0000313" key="4">
    <source>
        <dbReference type="Proteomes" id="UP000824120"/>
    </source>
</evidence>
<feature type="compositionally biased region" description="Polar residues" evidence="1">
    <location>
        <begin position="92"/>
        <end position="105"/>
    </location>
</feature>
<evidence type="ECO:0000256" key="1">
    <source>
        <dbReference type="SAM" id="MobiDB-lite"/>
    </source>
</evidence>
<keyword evidence="4" id="KW-1185">Reference proteome</keyword>
<proteinExistence type="predicted"/>
<protein>
    <recommendedName>
        <fullName evidence="2">Reverse transcriptase zinc-binding domain-containing protein</fullName>
    </recommendedName>
</protein>
<feature type="domain" description="Reverse transcriptase zinc-binding" evidence="2">
    <location>
        <begin position="630"/>
        <end position="668"/>
    </location>
</feature>
<evidence type="ECO:0000259" key="2">
    <source>
        <dbReference type="Pfam" id="PF13966"/>
    </source>
</evidence>
<feature type="region of interest" description="Disordered" evidence="1">
    <location>
        <begin position="83"/>
        <end position="106"/>
    </location>
</feature>
<gene>
    <name evidence="3" type="ORF">H5410_057457</name>
</gene>
<dbReference type="Pfam" id="PF13966">
    <property type="entry name" value="zf-RVT"/>
    <property type="match status" value="1"/>
</dbReference>
<feature type="region of interest" description="Disordered" evidence="1">
    <location>
        <begin position="1"/>
        <end position="48"/>
    </location>
</feature>
<dbReference type="Proteomes" id="UP000824120">
    <property type="component" value="Chromosome 11"/>
</dbReference>
<dbReference type="AlphaFoldDB" id="A0A9J5WMY8"/>
<organism evidence="3 4">
    <name type="scientific">Solanum commersonii</name>
    <name type="common">Commerson's wild potato</name>
    <name type="synonym">Commerson's nightshade</name>
    <dbReference type="NCBI Taxonomy" id="4109"/>
    <lineage>
        <taxon>Eukaryota</taxon>
        <taxon>Viridiplantae</taxon>
        <taxon>Streptophyta</taxon>
        <taxon>Embryophyta</taxon>
        <taxon>Tracheophyta</taxon>
        <taxon>Spermatophyta</taxon>
        <taxon>Magnoliopsida</taxon>
        <taxon>eudicotyledons</taxon>
        <taxon>Gunneridae</taxon>
        <taxon>Pentapetalae</taxon>
        <taxon>asterids</taxon>
        <taxon>lamiids</taxon>
        <taxon>Solanales</taxon>
        <taxon>Solanaceae</taxon>
        <taxon>Solanoideae</taxon>
        <taxon>Solaneae</taxon>
        <taxon>Solanum</taxon>
    </lineage>
</organism>
<reference evidence="3 4" key="1">
    <citation type="submission" date="2020-09" db="EMBL/GenBank/DDBJ databases">
        <title>De no assembly of potato wild relative species, Solanum commersonii.</title>
        <authorList>
            <person name="Cho K."/>
        </authorList>
    </citation>
    <scope>NUCLEOTIDE SEQUENCE [LARGE SCALE GENOMIC DNA]</scope>
    <source>
        <strain evidence="3">LZ3.2</strain>
        <tissue evidence="3">Leaf</tissue>
    </source>
</reference>
<name>A0A9J5WMY8_SOLCO</name>
<comment type="caution">
    <text evidence="3">The sequence shown here is derived from an EMBL/GenBank/DDBJ whole genome shotgun (WGS) entry which is preliminary data.</text>
</comment>
<dbReference type="PANTHER" id="PTHR33116:SF67">
    <property type="entry name" value="REVERSE TRANSCRIPTASE"/>
    <property type="match status" value="1"/>
</dbReference>
<dbReference type="InterPro" id="IPR026960">
    <property type="entry name" value="RVT-Znf"/>
</dbReference>
<sequence length="668" mass="77340">MQNVQDTTPRDGENCQYDKGGGTKSSDPPPVPSKLPNVHGIQKGKTRVLSSGRVVGDPEQWNVVKDLRPREYELPITVKVKNLQATSEHENSSSTKTNKDQNNNEFEIIDRDKGQNIVSNNIKLYRHEVQKKSIETKVINTVKEQESESSNINVDRNKGKLCFRDELAIVEVPNVVQIDESYMIQIESSNRILHDIMSYNFDEIKSLQSEENQIAKEEKICVLPVQDADHEDFANCISSCDLNEIKFKGSPFTWWNVEHLARTWSDHAPMLLTCEEGAIGYKKPFRFLKFWIENASFIDVVRQNWLFEEHPSAENRQVLQRAQAEFKRYLDFEEIFWATKGRFLQERDTSDFFLLGNIPEIINEADNIILCRQPTFEEIKKAIFNLNGDSASGPDGLSEEYEVQSGQKVNKEKSAFYLHQSAWAAEKELVEECMGMSEGHFPLKYLGCPITHSRKRKEHYADHIKKVKAKLQSWKGNKLSYGGKVVLITSVLQSVPIHVKVNTRLHGRKHVYLNRKGGLGFRSMFNVSKAMYTKLWWRFKIENLPYGLILCGTNIARSTFQLWFSGKGWTSSVWYDNWTQLGPLYTYQTEVMHDHLPDRIVEHIKHHMDHTRSINMGDKPGWIKTSTGKFSVKSAWEILRKKVEENANFKKIWVQDLPLKISFFSWRV</sequence>
<dbReference type="EMBL" id="JACXVP010000011">
    <property type="protein sequence ID" value="KAG5577323.1"/>
    <property type="molecule type" value="Genomic_DNA"/>
</dbReference>
<accession>A0A9J5WMY8</accession>